<evidence type="ECO:0000256" key="3">
    <source>
        <dbReference type="ARBA" id="ARBA00023002"/>
    </source>
</evidence>
<feature type="domain" description="Acyl-CoA dehydrogenase/oxidase N-terminal" evidence="5">
    <location>
        <begin position="65"/>
        <end position="133"/>
    </location>
</feature>
<accession>G0UR95</accession>
<dbReference type="PANTHER" id="PTHR43884:SF35">
    <property type="entry name" value="DEHYDROGENASE, MITOCHONDRIAL, PUTATIVE-RELATED"/>
    <property type="match status" value="1"/>
</dbReference>
<sequence length="521" mass="56086">MRRLTPMVGRVTGRNSSSYAAGLFNFKIAPKEMFPYPCHKVDGDEAESLQSLIRDVQKNSSIFTNLYGVRIGAEYGGMGVGYTAHALCYEEIGSKCGRDMLSLLRHSGVCTYLLSTVGDKHLKGKYLTAMSDGSIRMEWAVEEGFSSDLSMSLTKATPSDGKYLLTGRKICLDAASATHFLISAKTLTQVTTEEGVTTSERLSLFICAKDTPGLRVEKNVITLGDAPSTETVGAIGEGFKNVMITLFTGQYLYAAALLGVMKRVQQTLNDISAVNESVQELAASLACSVYAMEASIYALTAVMDIPAEDSLLECGLIGAFVQSTTARWLREIEVLIPSNGQLGDCISCARDIMGSTEHADFLYSAAVCCGVEDYGLFFQNASTLQMMQARLLRSLGVYDRVPVKNVRNASLIDAAVVKFGNAVEATFVRHGSHVQFQQLLLNRLGEAAALLYAASAVASRASMCLTKDLPSAALEEGLASCFIVSAVGKINALCDETCNTGKRADDIFKRVALDLCESVLQ</sequence>
<evidence type="ECO:0000256" key="2">
    <source>
        <dbReference type="ARBA" id="ARBA00022946"/>
    </source>
</evidence>
<dbReference type="Pfam" id="PF21343">
    <property type="entry name" value="ACAD9-ACADV_C"/>
    <property type="match status" value="1"/>
</dbReference>
<evidence type="ECO:0000313" key="7">
    <source>
        <dbReference type="EMBL" id="CCC91906.1"/>
    </source>
</evidence>
<comment type="subcellular location">
    <subcellularLocation>
        <location evidence="1">Mitochondrion</location>
    </subcellularLocation>
</comment>
<reference evidence="7" key="1">
    <citation type="journal article" date="2012" name="Proc. Natl. Acad. Sci. U.S.A.">
        <title>Antigenic diversity is generated by distinct evolutionary mechanisms in African trypanosome species.</title>
        <authorList>
            <person name="Jackson A.P."/>
            <person name="Berry A."/>
            <person name="Aslett M."/>
            <person name="Allison H.C."/>
            <person name="Burton P."/>
            <person name="Vavrova-Anderson J."/>
            <person name="Brown R."/>
            <person name="Browne H."/>
            <person name="Corton N."/>
            <person name="Hauser H."/>
            <person name="Gamble J."/>
            <person name="Gilderthorp R."/>
            <person name="Marcello L."/>
            <person name="McQuillan J."/>
            <person name="Otto T.D."/>
            <person name="Quail M.A."/>
            <person name="Sanders M.J."/>
            <person name="van Tonder A."/>
            <person name="Ginger M.L."/>
            <person name="Field M.C."/>
            <person name="Barry J.D."/>
            <person name="Hertz-Fowler C."/>
            <person name="Berriman M."/>
        </authorList>
    </citation>
    <scope>NUCLEOTIDE SEQUENCE</scope>
    <source>
        <strain evidence="7">IL3000</strain>
    </source>
</reference>
<dbReference type="EMBL" id="HE575321">
    <property type="protein sequence ID" value="CCC91906.1"/>
    <property type="molecule type" value="Genomic_DNA"/>
</dbReference>
<dbReference type="SUPFAM" id="SSF56645">
    <property type="entry name" value="Acyl-CoA dehydrogenase NM domain-like"/>
    <property type="match status" value="1"/>
</dbReference>
<feature type="domain" description="ACAD9/ACADV-like C-terminal" evidence="6">
    <location>
        <begin position="408"/>
        <end position="517"/>
    </location>
</feature>
<dbReference type="Gene3D" id="1.20.140.10">
    <property type="entry name" value="Butyryl-CoA Dehydrogenase, subunit A, domain 3"/>
    <property type="match status" value="2"/>
</dbReference>
<gene>
    <name evidence="7" type="ORF">TCIL3000_8_1160</name>
</gene>
<dbReference type="InterPro" id="IPR037069">
    <property type="entry name" value="AcylCoA_DH/ox_N_sf"/>
</dbReference>
<name>G0UR95_TRYCI</name>
<dbReference type="PANTHER" id="PTHR43884">
    <property type="entry name" value="ACYL-COA DEHYDROGENASE"/>
    <property type="match status" value="1"/>
</dbReference>
<protein>
    <submittedName>
        <fullName evidence="7">Putative acyl-CoA dehydrogenase, mitochondrial</fullName>
    </submittedName>
</protein>
<dbReference type="GO" id="GO:0008470">
    <property type="term" value="F:3-methylbutanoyl-CoA dehydrogenase activity"/>
    <property type="evidence" value="ECO:0007669"/>
    <property type="project" value="TreeGrafter"/>
</dbReference>
<dbReference type="InterPro" id="IPR013786">
    <property type="entry name" value="AcylCoA_DH/ox_N"/>
</dbReference>
<dbReference type="InterPro" id="IPR049448">
    <property type="entry name" value="ACAD9/ACADV-like_C"/>
</dbReference>
<dbReference type="AlphaFoldDB" id="G0UR95"/>
<dbReference type="InterPro" id="IPR009100">
    <property type="entry name" value="AcylCoA_DH/oxidase_NM_dom_sf"/>
</dbReference>
<keyword evidence="3" id="KW-0560">Oxidoreductase</keyword>
<keyword evidence="4" id="KW-0496">Mitochondrion</keyword>
<evidence type="ECO:0000259" key="6">
    <source>
        <dbReference type="Pfam" id="PF21343"/>
    </source>
</evidence>
<evidence type="ECO:0000256" key="1">
    <source>
        <dbReference type="ARBA" id="ARBA00004173"/>
    </source>
</evidence>
<dbReference type="Gene3D" id="2.40.110.10">
    <property type="entry name" value="Butyryl-CoA Dehydrogenase, subunit A, domain 2"/>
    <property type="match status" value="1"/>
</dbReference>
<dbReference type="GO" id="GO:0005739">
    <property type="term" value="C:mitochondrion"/>
    <property type="evidence" value="ECO:0007669"/>
    <property type="project" value="UniProtKB-SubCell"/>
</dbReference>
<keyword evidence="2" id="KW-0809">Transit peptide</keyword>
<dbReference type="InterPro" id="IPR046373">
    <property type="entry name" value="Acyl-CoA_Oxase/DH_mid-dom_sf"/>
</dbReference>
<dbReference type="Pfam" id="PF02771">
    <property type="entry name" value="Acyl-CoA_dh_N"/>
    <property type="match status" value="1"/>
</dbReference>
<evidence type="ECO:0000259" key="5">
    <source>
        <dbReference type="Pfam" id="PF02771"/>
    </source>
</evidence>
<evidence type="ECO:0000256" key="4">
    <source>
        <dbReference type="ARBA" id="ARBA00023128"/>
    </source>
</evidence>
<dbReference type="Gene3D" id="1.10.540.10">
    <property type="entry name" value="Acyl-CoA dehydrogenase/oxidase, N-terminal domain"/>
    <property type="match status" value="1"/>
</dbReference>
<dbReference type="VEuPathDB" id="TriTrypDB:TcIL3000_8_1160"/>
<organism evidence="7">
    <name type="scientific">Trypanosoma congolense (strain IL3000)</name>
    <dbReference type="NCBI Taxonomy" id="1068625"/>
    <lineage>
        <taxon>Eukaryota</taxon>
        <taxon>Discoba</taxon>
        <taxon>Euglenozoa</taxon>
        <taxon>Kinetoplastea</taxon>
        <taxon>Metakinetoplastina</taxon>
        <taxon>Trypanosomatida</taxon>
        <taxon>Trypanosomatidae</taxon>
        <taxon>Trypanosoma</taxon>
        <taxon>Nannomonas</taxon>
    </lineage>
</organism>
<dbReference type="GO" id="GO:0006552">
    <property type="term" value="P:L-leucine catabolic process"/>
    <property type="evidence" value="ECO:0007669"/>
    <property type="project" value="TreeGrafter"/>
</dbReference>
<proteinExistence type="predicted"/>
<dbReference type="GO" id="GO:0050660">
    <property type="term" value="F:flavin adenine dinucleotide binding"/>
    <property type="evidence" value="ECO:0007669"/>
    <property type="project" value="InterPro"/>
</dbReference>